<dbReference type="PANTHER" id="PTHR45914:SF59">
    <property type="entry name" value="TRANSCRIPTION FACTOR BHLH83-LIKE"/>
    <property type="match status" value="1"/>
</dbReference>
<evidence type="ECO:0000256" key="6">
    <source>
        <dbReference type="ARBA" id="ARBA00023242"/>
    </source>
</evidence>
<keyword evidence="4" id="KW-0238">DNA-binding</keyword>
<evidence type="ECO:0000256" key="4">
    <source>
        <dbReference type="ARBA" id="ARBA00023125"/>
    </source>
</evidence>
<keyword evidence="10" id="KW-1185">Reference proteome</keyword>
<dbReference type="InterPro" id="IPR011598">
    <property type="entry name" value="bHLH_dom"/>
</dbReference>
<dbReference type="Gene3D" id="4.10.280.10">
    <property type="entry name" value="Helix-loop-helix DNA-binding domain"/>
    <property type="match status" value="1"/>
</dbReference>
<keyword evidence="5" id="KW-0804">Transcription</keyword>
<feature type="domain" description="BHLH" evidence="8">
    <location>
        <begin position="225"/>
        <end position="274"/>
    </location>
</feature>
<proteinExistence type="inferred from homology"/>
<dbReference type="SMART" id="SM00353">
    <property type="entry name" value="HLH"/>
    <property type="match status" value="1"/>
</dbReference>
<sequence>MALAKDRTRQGPPACPLDGGGPSIQELRLPSSLELFGYMGDSSTLLRDGESSDSHGTYSSSLLSFHSDPSNSYSCAYNMVGDVISPPQESLSVVASQQSWASFDTSVLSFDGYLNLDHEEECAAWIDAMDRSYQPNHLDIKRGTADSRLIQEKDCFEVGSGYKRRGQDRFGFIYSGAAAFDGLQESIGQTTVLQKRSSTNSCDMQSPKKQCGTAPRRTKDKSTSPSKDPQSIAAKNRRERISERLKILQDLVPNGTKVDLVTMLEKAISYVKFLQLQVKVLATDELWPAQGGKPPDVGQAKKAIDAILSSHGDRSSQLRL</sequence>
<dbReference type="GO" id="GO:0048766">
    <property type="term" value="P:root hair initiation"/>
    <property type="evidence" value="ECO:0007669"/>
    <property type="project" value="UniProtKB-ARBA"/>
</dbReference>
<evidence type="ECO:0000256" key="7">
    <source>
        <dbReference type="SAM" id="MobiDB-lite"/>
    </source>
</evidence>
<dbReference type="Proteomes" id="UP000317650">
    <property type="component" value="Chromosome 2"/>
</dbReference>
<reference evidence="9 10" key="1">
    <citation type="journal article" date="2019" name="Nat. Plants">
        <title>Genome sequencing of Musa balbisiana reveals subgenome evolution and function divergence in polyploid bananas.</title>
        <authorList>
            <person name="Yao X."/>
        </authorList>
    </citation>
    <scope>NUCLEOTIDE SEQUENCE [LARGE SCALE GENOMIC DNA]</scope>
    <source>
        <strain evidence="10">cv. DH-PKW</strain>
        <tissue evidence="9">Leaves</tissue>
    </source>
</reference>
<dbReference type="GO" id="GO:0003677">
    <property type="term" value="F:DNA binding"/>
    <property type="evidence" value="ECO:0007669"/>
    <property type="project" value="UniProtKB-KW"/>
</dbReference>
<comment type="caution">
    <text evidence="9">The sequence shown here is derived from an EMBL/GenBank/DDBJ whole genome shotgun (WGS) entry which is preliminary data.</text>
</comment>
<dbReference type="InterPro" id="IPR036638">
    <property type="entry name" value="HLH_DNA-bd_sf"/>
</dbReference>
<dbReference type="AlphaFoldDB" id="A0A4S8IE74"/>
<dbReference type="PROSITE" id="PS50888">
    <property type="entry name" value="BHLH"/>
    <property type="match status" value="1"/>
</dbReference>
<protein>
    <recommendedName>
        <fullName evidence="8">BHLH domain-containing protein</fullName>
    </recommendedName>
</protein>
<dbReference type="CDD" id="cd11454">
    <property type="entry name" value="bHLH_AtIND_like"/>
    <property type="match status" value="1"/>
</dbReference>
<feature type="region of interest" description="Disordered" evidence="7">
    <location>
        <begin position="196"/>
        <end position="238"/>
    </location>
</feature>
<evidence type="ECO:0000256" key="3">
    <source>
        <dbReference type="ARBA" id="ARBA00023015"/>
    </source>
</evidence>
<dbReference type="FunFam" id="4.10.280.10:FF:000046">
    <property type="entry name" value="Transcription factor bHLH83"/>
    <property type="match status" value="1"/>
</dbReference>
<gene>
    <name evidence="9" type="ORF">C4D60_Mb02t23520</name>
</gene>
<feature type="compositionally biased region" description="Polar residues" evidence="7">
    <location>
        <begin position="196"/>
        <end position="208"/>
    </location>
</feature>
<dbReference type="PANTHER" id="PTHR45914">
    <property type="entry name" value="TRANSCRIPTION FACTOR HEC3-RELATED"/>
    <property type="match status" value="1"/>
</dbReference>
<keyword evidence="6" id="KW-0539">Nucleus</keyword>
<evidence type="ECO:0000256" key="2">
    <source>
        <dbReference type="ARBA" id="ARBA00005510"/>
    </source>
</evidence>
<dbReference type="GO" id="GO:0003700">
    <property type="term" value="F:DNA-binding transcription factor activity"/>
    <property type="evidence" value="ECO:0007669"/>
    <property type="project" value="InterPro"/>
</dbReference>
<keyword evidence="3" id="KW-0805">Transcription regulation</keyword>
<dbReference type="InterPro" id="IPR045843">
    <property type="entry name" value="IND-like"/>
</dbReference>
<comment type="similarity">
    <text evidence="2">Belongs to the bHLH protein family.</text>
</comment>
<dbReference type="GO" id="GO:0005634">
    <property type="term" value="C:nucleus"/>
    <property type="evidence" value="ECO:0007669"/>
    <property type="project" value="UniProtKB-SubCell"/>
</dbReference>
<feature type="region of interest" description="Disordered" evidence="7">
    <location>
        <begin position="1"/>
        <end position="23"/>
    </location>
</feature>
<dbReference type="EMBL" id="PYDT01000011">
    <property type="protein sequence ID" value="THU45964.1"/>
    <property type="molecule type" value="Genomic_DNA"/>
</dbReference>
<accession>A0A4S8IE74</accession>
<evidence type="ECO:0000259" key="8">
    <source>
        <dbReference type="PROSITE" id="PS50888"/>
    </source>
</evidence>
<dbReference type="Pfam" id="PF00010">
    <property type="entry name" value="HLH"/>
    <property type="match status" value="1"/>
</dbReference>
<comment type="subcellular location">
    <subcellularLocation>
        <location evidence="1">Nucleus</location>
    </subcellularLocation>
</comment>
<evidence type="ECO:0000313" key="10">
    <source>
        <dbReference type="Proteomes" id="UP000317650"/>
    </source>
</evidence>
<dbReference type="SUPFAM" id="SSF47459">
    <property type="entry name" value="HLH, helix-loop-helix DNA-binding domain"/>
    <property type="match status" value="1"/>
</dbReference>
<evidence type="ECO:0000256" key="5">
    <source>
        <dbReference type="ARBA" id="ARBA00023163"/>
    </source>
</evidence>
<name>A0A4S8IE74_MUSBA</name>
<evidence type="ECO:0000313" key="9">
    <source>
        <dbReference type="EMBL" id="THU45964.1"/>
    </source>
</evidence>
<dbReference type="GO" id="GO:0046983">
    <property type="term" value="F:protein dimerization activity"/>
    <property type="evidence" value="ECO:0007669"/>
    <property type="project" value="InterPro"/>
</dbReference>
<organism evidence="9 10">
    <name type="scientific">Musa balbisiana</name>
    <name type="common">Banana</name>
    <dbReference type="NCBI Taxonomy" id="52838"/>
    <lineage>
        <taxon>Eukaryota</taxon>
        <taxon>Viridiplantae</taxon>
        <taxon>Streptophyta</taxon>
        <taxon>Embryophyta</taxon>
        <taxon>Tracheophyta</taxon>
        <taxon>Spermatophyta</taxon>
        <taxon>Magnoliopsida</taxon>
        <taxon>Liliopsida</taxon>
        <taxon>Zingiberales</taxon>
        <taxon>Musaceae</taxon>
        <taxon>Musa</taxon>
    </lineage>
</organism>
<evidence type="ECO:0000256" key="1">
    <source>
        <dbReference type="ARBA" id="ARBA00004123"/>
    </source>
</evidence>